<name>A0A8J2LEZ5_9HEXA</name>
<dbReference type="Proteomes" id="UP000708208">
    <property type="component" value="Unassembled WGS sequence"/>
</dbReference>
<reference evidence="1" key="1">
    <citation type="submission" date="2021-06" db="EMBL/GenBank/DDBJ databases">
        <authorList>
            <person name="Hodson N. C."/>
            <person name="Mongue J. A."/>
            <person name="Jaron S. K."/>
        </authorList>
    </citation>
    <scope>NUCLEOTIDE SEQUENCE</scope>
</reference>
<keyword evidence="2" id="KW-1185">Reference proteome</keyword>
<accession>A0A8J2LEZ5</accession>
<dbReference type="EMBL" id="CAJVCH010561632">
    <property type="protein sequence ID" value="CAG7831699.1"/>
    <property type="molecule type" value="Genomic_DNA"/>
</dbReference>
<feature type="non-terminal residue" evidence="1">
    <location>
        <position position="1"/>
    </location>
</feature>
<evidence type="ECO:0000313" key="1">
    <source>
        <dbReference type="EMBL" id="CAG7831699.1"/>
    </source>
</evidence>
<sequence length="43" mass="4935">EIITYINFKQGLLDAWLRIRNNRNKLFLLLGHVTAGAKTLLVP</sequence>
<proteinExistence type="predicted"/>
<organism evidence="1 2">
    <name type="scientific">Allacma fusca</name>
    <dbReference type="NCBI Taxonomy" id="39272"/>
    <lineage>
        <taxon>Eukaryota</taxon>
        <taxon>Metazoa</taxon>
        <taxon>Ecdysozoa</taxon>
        <taxon>Arthropoda</taxon>
        <taxon>Hexapoda</taxon>
        <taxon>Collembola</taxon>
        <taxon>Symphypleona</taxon>
        <taxon>Sminthuridae</taxon>
        <taxon>Allacma</taxon>
    </lineage>
</organism>
<evidence type="ECO:0000313" key="2">
    <source>
        <dbReference type="Proteomes" id="UP000708208"/>
    </source>
</evidence>
<dbReference type="AlphaFoldDB" id="A0A8J2LEZ5"/>
<gene>
    <name evidence="1" type="ORF">AFUS01_LOCUS41426</name>
</gene>
<protein>
    <submittedName>
        <fullName evidence="1">Uncharacterized protein</fullName>
    </submittedName>
</protein>
<comment type="caution">
    <text evidence="1">The sequence shown here is derived from an EMBL/GenBank/DDBJ whole genome shotgun (WGS) entry which is preliminary data.</text>
</comment>